<sequence length="198" mass="22194">MSSLSKREPRRNQYTYGGAGQLQYYDNVEGSGDSRTPGIPPSPSRQWTLSYSPKVHGISLEYFYRHMERMPCPSILLIKDTEGTVFGALCMAQWRKSGKFCGNGESWVFTFGKHGYEKGSITVYPWSSKNEFFQYGDERRLVIGGGGKSGQSAICIYDSWLRGSTGNCLTYNSAPLASSEDFIIQDVEVWSLNTPEDD</sequence>
<organism evidence="3">
    <name type="scientific">Perkinsus marinus (strain ATCC 50983 / TXsc)</name>
    <dbReference type="NCBI Taxonomy" id="423536"/>
    <lineage>
        <taxon>Eukaryota</taxon>
        <taxon>Sar</taxon>
        <taxon>Alveolata</taxon>
        <taxon>Perkinsozoa</taxon>
        <taxon>Perkinsea</taxon>
        <taxon>Perkinsida</taxon>
        <taxon>Perkinsidae</taxon>
        <taxon>Perkinsus</taxon>
    </lineage>
</organism>
<evidence type="ECO:0000313" key="3">
    <source>
        <dbReference type="Proteomes" id="UP000007800"/>
    </source>
</evidence>
<protein>
    <submittedName>
        <fullName evidence="2">Oxidation resistance protein, putative</fullName>
    </submittedName>
</protein>
<keyword evidence="3" id="KW-1185">Reference proteome</keyword>
<dbReference type="OMA" id="MPPRTQG"/>
<dbReference type="InParanoid" id="C5K489"/>
<dbReference type="RefSeq" id="XP_002788909.1">
    <property type="nucleotide sequence ID" value="XM_002788863.1"/>
</dbReference>
<name>C5K489_PERM5</name>
<dbReference type="AlphaFoldDB" id="C5K489"/>
<dbReference type="EMBL" id="GG670443">
    <property type="protein sequence ID" value="EER20705.1"/>
    <property type="molecule type" value="Genomic_DNA"/>
</dbReference>
<accession>C5K489</accession>
<dbReference type="PROSITE" id="PS51886">
    <property type="entry name" value="TLDC"/>
    <property type="match status" value="1"/>
</dbReference>
<reference evidence="2 3" key="1">
    <citation type="submission" date="2008-07" db="EMBL/GenBank/DDBJ databases">
        <authorList>
            <person name="El-Sayed N."/>
            <person name="Caler E."/>
            <person name="Inman J."/>
            <person name="Amedeo P."/>
            <person name="Hass B."/>
            <person name="Wortman J."/>
        </authorList>
    </citation>
    <scope>NUCLEOTIDE SEQUENCE [LARGE SCALE GENOMIC DNA]</scope>
    <source>
        <strain evidence="3">ATCC 50983 / TXsc</strain>
    </source>
</reference>
<dbReference type="InterPro" id="IPR006571">
    <property type="entry name" value="TLDc_dom"/>
</dbReference>
<dbReference type="OrthoDB" id="26679at2759"/>
<proteinExistence type="predicted"/>
<dbReference type="GeneID" id="9051264"/>
<dbReference type="PANTHER" id="PTHR23354">
    <property type="entry name" value="NUCLEOLAR PROTEIN 7/ESTROGEN RECEPTOR COACTIVATOR-RELATED"/>
    <property type="match status" value="1"/>
</dbReference>
<dbReference type="SMART" id="SM00584">
    <property type="entry name" value="TLDc"/>
    <property type="match status" value="1"/>
</dbReference>
<dbReference type="Proteomes" id="UP000007800">
    <property type="component" value="Unassembled WGS sequence"/>
</dbReference>
<evidence type="ECO:0000259" key="1">
    <source>
        <dbReference type="PROSITE" id="PS51886"/>
    </source>
</evidence>
<dbReference type="Pfam" id="PF07534">
    <property type="entry name" value="TLD"/>
    <property type="match status" value="1"/>
</dbReference>
<evidence type="ECO:0000313" key="2">
    <source>
        <dbReference type="EMBL" id="EER20705.1"/>
    </source>
</evidence>
<feature type="domain" description="TLDc" evidence="1">
    <location>
        <begin position="22"/>
        <end position="193"/>
    </location>
</feature>
<gene>
    <name evidence="2" type="ORF">Pmar_PMAR015645</name>
</gene>